<dbReference type="Gene3D" id="3.30.450.40">
    <property type="match status" value="1"/>
</dbReference>
<organism evidence="6 7">
    <name type="scientific">Desulfarculus baarsii (strain ATCC 33931 / DSM 2075 / LMG 7858 / VKM B-1802 / 2st14)</name>
    <dbReference type="NCBI Taxonomy" id="644282"/>
    <lineage>
        <taxon>Bacteria</taxon>
        <taxon>Pseudomonadati</taxon>
        <taxon>Thermodesulfobacteriota</taxon>
        <taxon>Desulfarculia</taxon>
        <taxon>Desulfarculales</taxon>
        <taxon>Desulfarculaceae</taxon>
        <taxon>Desulfarculus</taxon>
    </lineage>
</organism>
<dbReference type="InterPro" id="IPR014757">
    <property type="entry name" value="Tscrpt_reg_IclR_C"/>
</dbReference>
<dbReference type="Proteomes" id="UP000009047">
    <property type="component" value="Chromosome"/>
</dbReference>
<dbReference type="HOGENOM" id="CLU_062618_7_1_7"/>
<dbReference type="PROSITE" id="PS51077">
    <property type="entry name" value="HTH_ICLR"/>
    <property type="match status" value="1"/>
</dbReference>
<dbReference type="STRING" id="644282.Deba_0773"/>
<dbReference type="SUPFAM" id="SSF55781">
    <property type="entry name" value="GAF domain-like"/>
    <property type="match status" value="1"/>
</dbReference>
<feature type="domain" description="HTH iclR-type" evidence="4">
    <location>
        <begin position="3"/>
        <end position="65"/>
    </location>
</feature>
<dbReference type="SMART" id="SM00346">
    <property type="entry name" value="HTH_ICLR"/>
    <property type="match status" value="1"/>
</dbReference>
<dbReference type="InterPro" id="IPR005471">
    <property type="entry name" value="Tscrpt_reg_IclR_N"/>
</dbReference>
<keyword evidence="3" id="KW-0804">Transcription</keyword>
<evidence type="ECO:0000259" key="4">
    <source>
        <dbReference type="PROSITE" id="PS51077"/>
    </source>
</evidence>
<keyword evidence="1" id="KW-0805">Transcription regulation</keyword>
<proteinExistence type="predicted"/>
<dbReference type="SUPFAM" id="SSF46785">
    <property type="entry name" value="Winged helix' DNA-binding domain"/>
    <property type="match status" value="1"/>
</dbReference>
<feature type="domain" description="IclR-ED" evidence="5">
    <location>
        <begin position="66"/>
        <end position="247"/>
    </location>
</feature>
<dbReference type="PROSITE" id="PS51078">
    <property type="entry name" value="ICLR_ED"/>
    <property type="match status" value="1"/>
</dbReference>
<dbReference type="GO" id="GO:0045892">
    <property type="term" value="P:negative regulation of DNA-templated transcription"/>
    <property type="evidence" value="ECO:0007669"/>
    <property type="project" value="TreeGrafter"/>
</dbReference>
<evidence type="ECO:0000259" key="5">
    <source>
        <dbReference type="PROSITE" id="PS51078"/>
    </source>
</evidence>
<dbReference type="Pfam" id="PF01614">
    <property type="entry name" value="IclR_C"/>
    <property type="match status" value="1"/>
</dbReference>
<dbReference type="PANTHER" id="PTHR30136:SF35">
    <property type="entry name" value="HTH-TYPE TRANSCRIPTIONAL REGULATOR RV1719"/>
    <property type="match status" value="1"/>
</dbReference>
<dbReference type="GO" id="GO:0003700">
    <property type="term" value="F:DNA-binding transcription factor activity"/>
    <property type="evidence" value="ECO:0007669"/>
    <property type="project" value="TreeGrafter"/>
</dbReference>
<keyword evidence="2" id="KW-0238">DNA-binding</keyword>
<dbReference type="InterPro" id="IPR029016">
    <property type="entry name" value="GAF-like_dom_sf"/>
</dbReference>
<dbReference type="EMBL" id="CP002085">
    <property type="protein sequence ID" value="ADK84145.1"/>
    <property type="molecule type" value="Genomic_DNA"/>
</dbReference>
<dbReference type="KEGG" id="dbr:Deba_0773"/>
<dbReference type="eggNOG" id="COG1414">
    <property type="taxonomic scope" value="Bacteria"/>
</dbReference>
<protein>
    <submittedName>
        <fullName evidence="6">Transcriptional regulator, IclR family</fullName>
    </submittedName>
</protein>
<evidence type="ECO:0000313" key="6">
    <source>
        <dbReference type="EMBL" id="ADK84145.1"/>
    </source>
</evidence>
<dbReference type="InterPro" id="IPR036390">
    <property type="entry name" value="WH_DNA-bd_sf"/>
</dbReference>
<evidence type="ECO:0000256" key="2">
    <source>
        <dbReference type="ARBA" id="ARBA00023125"/>
    </source>
</evidence>
<evidence type="ECO:0000256" key="1">
    <source>
        <dbReference type="ARBA" id="ARBA00023015"/>
    </source>
</evidence>
<reference evidence="6 7" key="1">
    <citation type="journal article" date="2010" name="Stand. Genomic Sci.">
        <title>Complete genome sequence of Desulfarculus baarsii type strain (2st14).</title>
        <authorList>
            <person name="Sun H."/>
            <person name="Spring S."/>
            <person name="Lapidus A."/>
            <person name="Davenport K."/>
            <person name="Del Rio T.G."/>
            <person name="Tice H."/>
            <person name="Nolan M."/>
            <person name="Copeland A."/>
            <person name="Cheng J.F."/>
            <person name="Lucas S."/>
            <person name="Tapia R."/>
            <person name="Goodwin L."/>
            <person name="Pitluck S."/>
            <person name="Ivanova N."/>
            <person name="Pagani I."/>
            <person name="Mavromatis K."/>
            <person name="Ovchinnikova G."/>
            <person name="Pati A."/>
            <person name="Chen A."/>
            <person name="Palaniappan K."/>
            <person name="Hauser L."/>
            <person name="Chang Y.J."/>
            <person name="Jeffries C.D."/>
            <person name="Detter J.C."/>
            <person name="Han C."/>
            <person name="Rohde M."/>
            <person name="Brambilla E."/>
            <person name="Goker M."/>
            <person name="Woyke T."/>
            <person name="Bristow J."/>
            <person name="Eisen J.A."/>
            <person name="Markowitz V."/>
            <person name="Hugenholtz P."/>
            <person name="Kyrpides N.C."/>
            <person name="Klenk H.P."/>
            <person name="Land M."/>
        </authorList>
    </citation>
    <scope>NUCLEOTIDE SEQUENCE [LARGE SCALE GENOMIC DNA]</scope>
    <source>
        <strain evidence="7">ATCC 33931 / DSM 2075 / LMG 7858 / VKM B-1802 / 2st14</strain>
    </source>
</reference>
<sequence>MSVQSIDRAVDIMSLFSAEATRLGITEIAAALGLSKTTVHGLASTLKARGLLRQDAETRKYSLGMKLFELGAMLTASLKLNRVGQGAVQRLANDTGLNARLAVWERPAMLVALTAFPGMPSPPLNQMGPRVPAHCSAIGKAVLMSLPAADLARWLDAAKLERFTPNTLIDRQALERQLGEFRRQGFAEDNEEFLLGLCCRAAPIKERGVVAGSVSLSAAPEQLAGRDGRELARLLLAAATEISRAMA</sequence>
<name>E1QF09_DESB2</name>
<dbReference type="InterPro" id="IPR050707">
    <property type="entry name" value="HTH_MetabolicPath_Reg"/>
</dbReference>
<evidence type="ECO:0000256" key="3">
    <source>
        <dbReference type="ARBA" id="ARBA00023163"/>
    </source>
</evidence>
<dbReference type="GO" id="GO:0003677">
    <property type="term" value="F:DNA binding"/>
    <property type="evidence" value="ECO:0007669"/>
    <property type="project" value="UniProtKB-KW"/>
</dbReference>
<dbReference type="InterPro" id="IPR036388">
    <property type="entry name" value="WH-like_DNA-bd_sf"/>
</dbReference>
<gene>
    <name evidence="6" type="ordered locus">Deba_0773</name>
</gene>
<keyword evidence="7" id="KW-1185">Reference proteome</keyword>
<dbReference type="AlphaFoldDB" id="E1QF09"/>
<dbReference type="OrthoDB" id="5416964at2"/>
<accession>E1QF09</accession>
<dbReference type="RefSeq" id="WP_013257600.1">
    <property type="nucleotide sequence ID" value="NC_014365.1"/>
</dbReference>
<dbReference type="Gene3D" id="1.10.10.10">
    <property type="entry name" value="Winged helix-like DNA-binding domain superfamily/Winged helix DNA-binding domain"/>
    <property type="match status" value="1"/>
</dbReference>
<dbReference type="FunFam" id="1.10.10.10:FF:000056">
    <property type="entry name" value="IclR family transcriptional regulator"/>
    <property type="match status" value="1"/>
</dbReference>
<dbReference type="PANTHER" id="PTHR30136">
    <property type="entry name" value="HELIX-TURN-HELIX TRANSCRIPTIONAL REGULATOR, ICLR FAMILY"/>
    <property type="match status" value="1"/>
</dbReference>
<evidence type="ECO:0000313" key="7">
    <source>
        <dbReference type="Proteomes" id="UP000009047"/>
    </source>
</evidence>
<dbReference type="Pfam" id="PF09339">
    <property type="entry name" value="HTH_IclR"/>
    <property type="match status" value="1"/>
</dbReference>